<sequence length="287" mass="32120">MVFGQRTVFVTVVILMLWMGFGIVVYKAFVPEIKTSSQSKSFVNPSSPEEEVEACKSSGQKLSPDFWRKINLHKKSIPQSLISASSLIVVQSDHLIIQDAKVHYKYAKPQQKQTRNLSVLLLHGQAYTSETWNRLGTLKSLAGFGYYAVAVDLPGFGHTEAISNLDRTDFLDKLIAMLKLENVVIVSPSMSGSLSLRYLIQYPENLTGFIPVSPVGTRILNENVCKDENDRTLRRDFNEDCERIMHYLKSGHPNLNCLKVPTLIVFGERDRGENSAKLCLLPNGQGA</sequence>
<accession>A0A087UD17</accession>
<dbReference type="Proteomes" id="UP000054359">
    <property type="component" value="Unassembled WGS sequence"/>
</dbReference>
<evidence type="ECO:0000313" key="7">
    <source>
        <dbReference type="Proteomes" id="UP000054359"/>
    </source>
</evidence>
<dbReference type="PANTHER" id="PTHR46197">
    <property type="entry name" value="PROTEIN ABHD14B-LIKE"/>
    <property type="match status" value="1"/>
</dbReference>
<dbReference type="AlphaFoldDB" id="A0A087UD17"/>
<feature type="domain" description="AB hydrolase-1" evidence="5">
    <location>
        <begin position="119"/>
        <end position="219"/>
    </location>
</feature>
<reference evidence="6 7" key="1">
    <citation type="submission" date="2013-11" db="EMBL/GenBank/DDBJ databases">
        <title>Genome sequencing of Stegodyphus mimosarum.</title>
        <authorList>
            <person name="Bechsgaard J."/>
        </authorList>
    </citation>
    <scope>NUCLEOTIDE SEQUENCE [LARGE SCALE GENOMIC DNA]</scope>
</reference>
<evidence type="ECO:0000256" key="1">
    <source>
        <dbReference type="ARBA" id="ARBA00004496"/>
    </source>
</evidence>
<proteinExistence type="inferred from homology"/>
<dbReference type="OrthoDB" id="284184at2759"/>
<evidence type="ECO:0000256" key="3">
    <source>
        <dbReference type="ARBA" id="ARBA00037942"/>
    </source>
</evidence>
<feature type="transmembrane region" description="Helical" evidence="4">
    <location>
        <begin position="7"/>
        <end position="29"/>
    </location>
</feature>
<dbReference type="GO" id="GO:0016787">
    <property type="term" value="F:hydrolase activity"/>
    <property type="evidence" value="ECO:0007669"/>
    <property type="project" value="UniProtKB-KW"/>
</dbReference>
<keyword evidence="4" id="KW-0472">Membrane</keyword>
<dbReference type="Pfam" id="PF00561">
    <property type="entry name" value="Abhydrolase_1"/>
    <property type="match status" value="1"/>
</dbReference>
<dbReference type="GO" id="GO:0005737">
    <property type="term" value="C:cytoplasm"/>
    <property type="evidence" value="ECO:0007669"/>
    <property type="project" value="UniProtKB-SubCell"/>
</dbReference>
<feature type="non-terminal residue" evidence="6">
    <location>
        <position position="287"/>
    </location>
</feature>
<keyword evidence="4" id="KW-1133">Transmembrane helix</keyword>
<dbReference type="STRING" id="407821.A0A087UD17"/>
<evidence type="ECO:0000259" key="5">
    <source>
        <dbReference type="Pfam" id="PF00561"/>
    </source>
</evidence>
<organism evidence="6 7">
    <name type="scientific">Stegodyphus mimosarum</name>
    <name type="common">African social velvet spider</name>
    <dbReference type="NCBI Taxonomy" id="407821"/>
    <lineage>
        <taxon>Eukaryota</taxon>
        <taxon>Metazoa</taxon>
        <taxon>Ecdysozoa</taxon>
        <taxon>Arthropoda</taxon>
        <taxon>Chelicerata</taxon>
        <taxon>Arachnida</taxon>
        <taxon>Araneae</taxon>
        <taxon>Araneomorphae</taxon>
        <taxon>Entelegynae</taxon>
        <taxon>Eresoidea</taxon>
        <taxon>Eresidae</taxon>
        <taxon>Stegodyphus</taxon>
    </lineage>
</organism>
<dbReference type="OMA" id="SDPELWH"/>
<gene>
    <name evidence="6" type="ORF">X975_04287</name>
</gene>
<dbReference type="InterPro" id="IPR000073">
    <property type="entry name" value="AB_hydrolase_1"/>
</dbReference>
<dbReference type="PANTHER" id="PTHR46197:SF3">
    <property type="entry name" value="AB HYDROLASE-1 DOMAIN-CONTAINING PROTEIN"/>
    <property type="match status" value="1"/>
</dbReference>
<dbReference type="InterPro" id="IPR029058">
    <property type="entry name" value="AB_hydrolase_fold"/>
</dbReference>
<keyword evidence="7" id="KW-1185">Reference proteome</keyword>
<comment type="subcellular location">
    <subcellularLocation>
        <location evidence="1">Cytoplasm</location>
    </subcellularLocation>
</comment>
<protein>
    <submittedName>
        <fullName evidence="6">Abhydrolase domain-containing protein 14A</fullName>
    </submittedName>
</protein>
<keyword evidence="6" id="KW-0378">Hydrolase</keyword>
<dbReference type="EMBL" id="KK119276">
    <property type="protein sequence ID" value="KFM75256.1"/>
    <property type="molecule type" value="Genomic_DNA"/>
</dbReference>
<keyword evidence="4" id="KW-0812">Transmembrane</keyword>
<keyword evidence="2" id="KW-0963">Cytoplasm</keyword>
<name>A0A087UD17_STEMI</name>
<dbReference type="Gene3D" id="3.40.50.1820">
    <property type="entry name" value="alpha/beta hydrolase"/>
    <property type="match status" value="1"/>
</dbReference>
<evidence type="ECO:0000256" key="4">
    <source>
        <dbReference type="SAM" id="Phobius"/>
    </source>
</evidence>
<dbReference type="SUPFAM" id="SSF53474">
    <property type="entry name" value="alpha/beta-Hydrolases"/>
    <property type="match status" value="1"/>
</dbReference>
<evidence type="ECO:0000313" key="6">
    <source>
        <dbReference type="EMBL" id="KFM75256.1"/>
    </source>
</evidence>
<evidence type="ECO:0000256" key="2">
    <source>
        <dbReference type="ARBA" id="ARBA00022490"/>
    </source>
</evidence>
<comment type="similarity">
    <text evidence="3">Belongs to the AB hydrolase superfamily. ABHD14 family.</text>
</comment>